<comment type="caution">
    <text evidence="2">The sequence shown here is derived from an EMBL/GenBank/DDBJ whole genome shotgun (WGS) entry which is preliminary data.</text>
</comment>
<dbReference type="Pfam" id="PF05050">
    <property type="entry name" value="Methyltransf_21"/>
    <property type="match status" value="1"/>
</dbReference>
<proteinExistence type="predicted"/>
<dbReference type="SUPFAM" id="SSF53335">
    <property type="entry name" value="S-adenosyl-L-methionine-dependent methyltransferases"/>
    <property type="match status" value="1"/>
</dbReference>
<dbReference type="PANTHER" id="PTHR34203:SF15">
    <property type="entry name" value="SLL1173 PROTEIN"/>
    <property type="match status" value="1"/>
</dbReference>
<organism evidence="2">
    <name type="scientific">Acidicaldus sp</name>
    <dbReference type="NCBI Taxonomy" id="1872105"/>
    <lineage>
        <taxon>Bacteria</taxon>
        <taxon>Pseudomonadati</taxon>
        <taxon>Pseudomonadota</taxon>
        <taxon>Alphaproteobacteria</taxon>
        <taxon>Acetobacterales</taxon>
        <taxon>Acetobacteraceae</taxon>
        <taxon>Acidicaldus</taxon>
    </lineage>
</organism>
<reference evidence="2" key="1">
    <citation type="journal article" date="2020" name="mSystems">
        <title>Genome- and Community-Level Interaction Insights into Carbon Utilization and Element Cycling Functions of Hydrothermarchaeota in Hydrothermal Sediment.</title>
        <authorList>
            <person name="Zhou Z."/>
            <person name="Liu Y."/>
            <person name="Xu W."/>
            <person name="Pan J."/>
            <person name="Luo Z.H."/>
            <person name="Li M."/>
        </authorList>
    </citation>
    <scope>NUCLEOTIDE SEQUENCE</scope>
    <source>
        <strain evidence="2">SpSt-997</strain>
    </source>
</reference>
<dbReference type="PANTHER" id="PTHR34203">
    <property type="entry name" value="METHYLTRANSFERASE, FKBM FAMILY PROTEIN"/>
    <property type="match status" value="1"/>
</dbReference>
<protein>
    <submittedName>
        <fullName evidence="2">FkbM family methyltransferase</fullName>
    </submittedName>
</protein>
<accession>A0A8J4HCG6</accession>
<keyword evidence="2" id="KW-0489">Methyltransferase</keyword>
<dbReference type="InterPro" id="IPR006342">
    <property type="entry name" value="FkbM_mtfrase"/>
</dbReference>
<dbReference type="EMBL" id="DTQM01000214">
    <property type="protein sequence ID" value="HGC43763.1"/>
    <property type="molecule type" value="Genomic_DNA"/>
</dbReference>
<feature type="domain" description="Methyltransferase FkbM" evidence="1">
    <location>
        <begin position="59"/>
        <end position="194"/>
    </location>
</feature>
<name>A0A8J4HCG6_9PROT</name>
<dbReference type="NCBIfam" id="TIGR01444">
    <property type="entry name" value="fkbM_fam"/>
    <property type="match status" value="1"/>
</dbReference>
<dbReference type="GO" id="GO:0008168">
    <property type="term" value="F:methyltransferase activity"/>
    <property type="evidence" value="ECO:0007669"/>
    <property type="project" value="UniProtKB-KW"/>
</dbReference>
<dbReference type="InterPro" id="IPR052514">
    <property type="entry name" value="SAM-dependent_MTase"/>
</dbReference>
<gene>
    <name evidence="2" type="ORF">ENY07_11170</name>
</gene>
<dbReference type="GO" id="GO:0032259">
    <property type="term" value="P:methylation"/>
    <property type="evidence" value="ECO:0007669"/>
    <property type="project" value="UniProtKB-KW"/>
</dbReference>
<evidence type="ECO:0000259" key="1">
    <source>
        <dbReference type="Pfam" id="PF05050"/>
    </source>
</evidence>
<sequence length="223" mass="24842">MRTLSGTIVATRIQDRDIRFFVHNPQDYIQSHHLQGIFYEREELAIISRHFHEDGVFIDIGTNIGNHTIFIEKFCNPRRIITFEVNPIAIEILQVNILLNALAKCDTSCLGFALAAEASMAKLVQPDPNNLGLTMVEPDPAGHVRGIAGDEVLAHRRVDFLKIDIEGGEMAVLAGLAQTIALWRPAIFIEVDDHNARLSRPGARAPAIVGWMRFSATRAKQTI</sequence>
<dbReference type="Gene3D" id="3.40.50.150">
    <property type="entry name" value="Vaccinia Virus protein VP39"/>
    <property type="match status" value="1"/>
</dbReference>
<dbReference type="InterPro" id="IPR029063">
    <property type="entry name" value="SAM-dependent_MTases_sf"/>
</dbReference>
<keyword evidence="2" id="KW-0808">Transferase</keyword>
<evidence type="ECO:0000313" key="2">
    <source>
        <dbReference type="EMBL" id="HGC43763.1"/>
    </source>
</evidence>
<dbReference type="AlphaFoldDB" id="A0A8J4HCG6"/>